<sequence>MHRTTLYYRLQRVESLADTDLKDGNERLCLHLALKLGRLTGRYQLGP</sequence>
<evidence type="ECO:0000313" key="3">
    <source>
        <dbReference type="Proteomes" id="UP001290101"/>
    </source>
</evidence>
<keyword evidence="3" id="KW-1185">Reference proteome</keyword>
<evidence type="ECO:0000259" key="1">
    <source>
        <dbReference type="Pfam" id="PF13556"/>
    </source>
</evidence>
<dbReference type="InterPro" id="IPR042070">
    <property type="entry name" value="PucR_C-HTH_sf"/>
</dbReference>
<organism evidence="2 3">
    <name type="scientific">Micromonospora sicca</name>
    <dbReference type="NCBI Taxonomy" id="2202420"/>
    <lineage>
        <taxon>Bacteria</taxon>
        <taxon>Bacillati</taxon>
        <taxon>Actinomycetota</taxon>
        <taxon>Actinomycetes</taxon>
        <taxon>Micromonosporales</taxon>
        <taxon>Micromonosporaceae</taxon>
        <taxon>Micromonospora</taxon>
    </lineage>
</organism>
<comment type="caution">
    <text evidence="2">The sequence shown here is derived from an EMBL/GenBank/DDBJ whole genome shotgun (WGS) entry which is preliminary data.</text>
</comment>
<evidence type="ECO:0000313" key="2">
    <source>
        <dbReference type="EMBL" id="MDZ5488191.1"/>
    </source>
</evidence>
<proteinExistence type="predicted"/>
<dbReference type="RefSeq" id="WP_322438997.1">
    <property type="nucleotide sequence ID" value="NZ_JAXOTQ010000002.1"/>
</dbReference>
<protein>
    <submittedName>
        <fullName evidence="2">Helix-turn-helix domain-containing protein</fullName>
    </submittedName>
</protein>
<name>A0ABU5J6H8_9ACTN</name>
<dbReference type="EMBL" id="JAXOTQ010000002">
    <property type="protein sequence ID" value="MDZ5488191.1"/>
    <property type="molecule type" value="Genomic_DNA"/>
</dbReference>
<reference evidence="2 3" key="1">
    <citation type="submission" date="2023-12" db="EMBL/GenBank/DDBJ databases">
        <title>Micromonospora sp. nov., isolated from Atacama Desert.</title>
        <authorList>
            <person name="Carro L."/>
            <person name="Golinska P."/>
            <person name="Klenk H.-P."/>
            <person name="Goodfellow M."/>
        </authorList>
    </citation>
    <scope>NUCLEOTIDE SEQUENCE [LARGE SCALE GENOMIC DNA]</scope>
    <source>
        <strain evidence="2 3">4G53</strain>
    </source>
</reference>
<dbReference type="InterPro" id="IPR025736">
    <property type="entry name" value="PucR_C-HTH_dom"/>
</dbReference>
<dbReference type="Pfam" id="PF13556">
    <property type="entry name" value="HTH_30"/>
    <property type="match status" value="1"/>
</dbReference>
<dbReference type="Gene3D" id="1.10.10.2840">
    <property type="entry name" value="PucR C-terminal helix-turn-helix domain"/>
    <property type="match status" value="1"/>
</dbReference>
<accession>A0ABU5J6H8</accession>
<feature type="domain" description="PucR C-terminal helix-turn-helix" evidence="1">
    <location>
        <begin position="1"/>
        <end position="36"/>
    </location>
</feature>
<dbReference type="Proteomes" id="UP001290101">
    <property type="component" value="Unassembled WGS sequence"/>
</dbReference>
<gene>
    <name evidence="2" type="ORF">U2F25_01695</name>
</gene>